<dbReference type="InterPro" id="IPR010945">
    <property type="entry name" value="Malate_DH_type2"/>
</dbReference>
<dbReference type="InterPro" id="IPR036291">
    <property type="entry name" value="NAD(P)-bd_dom_sf"/>
</dbReference>
<dbReference type="Gene3D" id="3.60.15.10">
    <property type="entry name" value="Ribonuclease Z/Hydroxyacylglutathione hydrolase-like"/>
    <property type="match status" value="1"/>
</dbReference>
<sequence>MASSNKDVKDPIRVVITGAAGQIAYSLVYQICSGEVFGKDQSIILHLLDITPMMGVLQGLIMEVEDISLPIVKNVIPTDNEETAFKDVDVALFVGAMPRKEGMERKDLLSANVKIFKSQGIALDKFAKKSVKVLVVGNPANTNCYILAHYAPSIPRENFTCLTRLDHNRAKGQIASRLKISPDLVKNVIIWGNHSSTQFPDVRFSTVVVDGKETSVYEAIQNDNWLKNEFVSIVQKRGAAVIAARKLSSAMSAAKAICDHMRDWWQGTKDNEWVSMGVISDGSYGIEKGLVFSYPIHIKNGKLSIVQDLKLDDWSREMIDKTQKELIEEKNDALTATILNKLQLIMATNLVKLQTVEQLSPLVLRVLGCNPSPMTLQGTNTYLIGKGRNRILLDAGQGVPAYVDELKNTMTKNNLGLQAILITHWHPDHIYGIKDILKLINKPDLPVYKHKLIVMPDLTKFKTYGIRENPDKFADFTFINNGTDEFTIETEGAHLKAIHTPGHTTDHLCYWLEEERALFSGDTILGQGTTEFEDLYDYLNSLKLILNLSPTKIYPGHGPVIENPREALEYYISHRQQRNNQILDALKQSNDGLDPDEITKIVYTDLHETLFSAARHNVCNHLQMLEKQNLVYFNDQNKKWSLRYGIDILETNGNFEITDKVINHLDSLLSIYYQNLNQNNNNIDSILNLSEQDNEFQKSNLFYNFSNSIISSNNNNEIIKTKQFSSDIHCIPIKLPTIVEIQLRNNQLLRNAIHKYRRHERYLNLSKKKKISSIKTTDEEEEEEEDILMIEAKSLCPMELNDTIDSSSVILSKTKESLTKLMNQIHNQYKNKIHKKTNKLIANIEAILKFIINEEITYEYLQNEIKIHNQQNQSKQLRKKKKNQNQTIQILPYENTYGQFYYPNQFIPIEQTMIDKIVYGVQAMAVALTNTKDIEDVLNGIVMLADQSTSSLSDQTDNKIADELMSTIQKHFLTQKQIYTTNRERIHVRIALNLILADNRLNGKTMIFQSESIILSRMIRKIFLCTQIRTLCSYGDIITIINDSDYHQIRFRTYKRMSLSLDEFIEILGEIYHTSYDTIETMKYYLDANDIIDLNTNLIYSSILTSKQINDMIKYILREDAIRQLIKLIFDRIRNNDNHINNQHRQFKLNLPMKLNDLYQTIKKLNAFINDLRAIIYQIWLLPENFNILISEKTITSEILDQFYIDFHTREDIDERLNKICKKIQDHLNLHSCITRVVLKMISEHFNNTMLTPFLDEFNKIPRFISIIDIFDDLITSGLISTTELLVYSKQDIIIKKSSLLKHFESISFFHKRDADLLGEITLVMREDDLIEYLTQRAMIIKQMYINSILNNDERRNFITNNLIESTKRLSSLSIHEFIRYFNLDPNCCKIFYWMGLTDENIVKTLIEIKTFVNEYTLDGIYNNFLMRLHDTL</sequence>
<accession>A0A818WBL5</accession>
<dbReference type="GO" id="GO:0046872">
    <property type="term" value="F:metal ion binding"/>
    <property type="evidence" value="ECO:0007669"/>
    <property type="project" value="UniProtKB-KW"/>
</dbReference>
<keyword evidence="5" id="KW-0479">Metal-binding</keyword>
<dbReference type="InterPro" id="IPR015955">
    <property type="entry name" value="Lactate_DH/Glyco_Ohase_4_C"/>
</dbReference>
<dbReference type="InterPro" id="IPR001236">
    <property type="entry name" value="Lactate/malate_DH_N"/>
</dbReference>
<dbReference type="SUPFAM" id="SSF51735">
    <property type="entry name" value="NAD(P)-binding Rossmann-fold domains"/>
    <property type="match status" value="1"/>
</dbReference>
<dbReference type="Gene3D" id="1.10.10.10">
    <property type="entry name" value="Winged helix-like DNA-binding domain superfamily/Winged helix DNA-binding domain"/>
    <property type="match status" value="1"/>
</dbReference>
<evidence type="ECO:0000256" key="1">
    <source>
        <dbReference type="ARBA" id="ARBA00006759"/>
    </source>
</evidence>
<dbReference type="GO" id="GO:0030060">
    <property type="term" value="F:L-malate dehydrogenase (NAD+) activity"/>
    <property type="evidence" value="ECO:0007669"/>
    <property type="project" value="UniProtKB-EC"/>
</dbReference>
<dbReference type="FunFam" id="3.60.15.10:FF:000017">
    <property type="entry name" value="Lactamase beta 2"/>
    <property type="match status" value="1"/>
</dbReference>
<dbReference type="Gene3D" id="3.90.110.10">
    <property type="entry name" value="Lactate dehydrogenase/glycoside hydrolase, family 4, C-terminal"/>
    <property type="match status" value="1"/>
</dbReference>
<dbReference type="SUPFAM" id="SSF56281">
    <property type="entry name" value="Metallo-hydrolase/oxidoreductase"/>
    <property type="match status" value="1"/>
</dbReference>
<dbReference type="InterPro" id="IPR041516">
    <property type="entry name" value="LACTB2_WH"/>
</dbReference>
<dbReference type="FunFam" id="3.40.50.720:FF:000010">
    <property type="entry name" value="Malate dehydrogenase"/>
    <property type="match status" value="1"/>
</dbReference>
<comment type="caution">
    <text evidence="11">The sequence shown here is derived from an EMBL/GenBank/DDBJ whole genome shotgun (WGS) entry which is preliminary data.</text>
</comment>
<keyword evidence="6" id="KW-0378">Hydrolase</keyword>
<dbReference type="PROSITE" id="PS00068">
    <property type="entry name" value="MDH"/>
    <property type="match status" value="1"/>
</dbReference>
<dbReference type="InterPro" id="IPR001252">
    <property type="entry name" value="Malate_DH_AS"/>
</dbReference>
<dbReference type="Pfam" id="PF00056">
    <property type="entry name" value="Ldh_1_N"/>
    <property type="match status" value="1"/>
</dbReference>
<dbReference type="InterPro" id="IPR011274">
    <property type="entry name" value="Malate_DH_NAD-dep_euk"/>
</dbReference>
<dbReference type="InterPro" id="IPR036866">
    <property type="entry name" value="RibonucZ/Hydroxyglut_hydro"/>
</dbReference>
<dbReference type="CDD" id="cd01336">
    <property type="entry name" value="MDH_cytoplasmic_cytosolic"/>
    <property type="match status" value="1"/>
</dbReference>
<dbReference type="InterPro" id="IPR036388">
    <property type="entry name" value="WH-like_DNA-bd_sf"/>
</dbReference>
<evidence type="ECO:0000256" key="5">
    <source>
        <dbReference type="ARBA" id="ARBA00022723"/>
    </source>
</evidence>
<comment type="similarity">
    <text evidence="1">Belongs to the metallo-beta-lactamase superfamily. Glyoxalase II family.</text>
</comment>
<reference evidence="11" key="1">
    <citation type="submission" date="2021-02" db="EMBL/GenBank/DDBJ databases">
        <authorList>
            <person name="Nowell W R."/>
        </authorList>
    </citation>
    <scope>NUCLEOTIDE SEQUENCE</scope>
</reference>
<proteinExistence type="inferred from homology"/>
<dbReference type="SUPFAM" id="SSF56327">
    <property type="entry name" value="LDH C-terminal domain-like"/>
    <property type="match status" value="1"/>
</dbReference>
<keyword evidence="9" id="KW-0520">NAD</keyword>
<dbReference type="FunFam" id="3.90.110.10:FF:000002">
    <property type="entry name" value="Malate dehydrogenase"/>
    <property type="match status" value="1"/>
</dbReference>
<gene>
    <name evidence="11" type="ORF">OTI717_LOCUS13934</name>
</gene>
<dbReference type="NCBIfam" id="NF003916">
    <property type="entry name" value="PRK05442.1"/>
    <property type="match status" value="1"/>
</dbReference>
<evidence type="ECO:0000256" key="3">
    <source>
        <dbReference type="ARBA" id="ARBA00012995"/>
    </source>
</evidence>
<dbReference type="EMBL" id="CAJOAX010001521">
    <property type="protein sequence ID" value="CAF3722783.1"/>
    <property type="molecule type" value="Genomic_DNA"/>
</dbReference>
<comment type="similarity">
    <text evidence="2">Belongs to the LDH/MDH superfamily. MDH type 2 family.</text>
</comment>
<dbReference type="CDD" id="cd07722">
    <property type="entry name" value="LACTB2-like_MBL-fold"/>
    <property type="match status" value="1"/>
</dbReference>
<dbReference type="InterPro" id="IPR001279">
    <property type="entry name" value="Metallo-B-lactamas"/>
</dbReference>
<evidence type="ECO:0000256" key="2">
    <source>
        <dbReference type="ARBA" id="ARBA00009613"/>
    </source>
</evidence>
<dbReference type="SMART" id="SM00849">
    <property type="entry name" value="Lactamase_B"/>
    <property type="match status" value="1"/>
</dbReference>
<evidence type="ECO:0000313" key="11">
    <source>
        <dbReference type="EMBL" id="CAF3722783.1"/>
    </source>
</evidence>
<evidence type="ECO:0000313" key="12">
    <source>
        <dbReference type="Proteomes" id="UP000663823"/>
    </source>
</evidence>
<feature type="domain" description="Metallo-beta-lactamase" evidence="10">
    <location>
        <begin position="378"/>
        <end position="557"/>
    </location>
</feature>
<evidence type="ECO:0000256" key="6">
    <source>
        <dbReference type="ARBA" id="ARBA00022801"/>
    </source>
</evidence>
<evidence type="ECO:0000259" key="10">
    <source>
        <dbReference type="SMART" id="SM00849"/>
    </source>
</evidence>
<dbReference type="GO" id="GO:0006108">
    <property type="term" value="P:malate metabolic process"/>
    <property type="evidence" value="ECO:0007669"/>
    <property type="project" value="InterPro"/>
</dbReference>
<dbReference type="Gene3D" id="3.40.50.720">
    <property type="entry name" value="NAD(P)-binding Rossmann-like Domain"/>
    <property type="match status" value="1"/>
</dbReference>
<dbReference type="Pfam" id="PF00753">
    <property type="entry name" value="Lactamase_B"/>
    <property type="match status" value="1"/>
</dbReference>
<organism evidence="11 12">
    <name type="scientific">Rotaria sordida</name>
    <dbReference type="NCBI Taxonomy" id="392033"/>
    <lineage>
        <taxon>Eukaryota</taxon>
        <taxon>Metazoa</taxon>
        <taxon>Spiralia</taxon>
        <taxon>Gnathifera</taxon>
        <taxon>Rotifera</taxon>
        <taxon>Eurotatoria</taxon>
        <taxon>Bdelloidea</taxon>
        <taxon>Philodinida</taxon>
        <taxon>Philodinidae</taxon>
        <taxon>Rotaria</taxon>
    </lineage>
</organism>
<keyword evidence="8" id="KW-0560">Oxidoreductase</keyword>
<dbReference type="Proteomes" id="UP000663823">
    <property type="component" value="Unassembled WGS sequence"/>
</dbReference>
<dbReference type="NCBIfam" id="TIGR01759">
    <property type="entry name" value="MalateDH-SF1"/>
    <property type="match status" value="1"/>
</dbReference>
<keyword evidence="7" id="KW-0862">Zinc</keyword>
<evidence type="ECO:0000256" key="8">
    <source>
        <dbReference type="ARBA" id="ARBA00023002"/>
    </source>
</evidence>
<dbReference type="GO" id="GO:0016787">
    <property type="term" value="F:hydrolase activity"/>
    <property type="evidence" value="ECO:0007669"/>
    <property type="project" value="UniProtKB-KW"/>
</dbReference>
<dbReference type="PANTHER" id="PTHR23382">
    <property type="entry name" value="MALATE DEHYDROGENASE"/>
    <property type="match status" value="1"/>
</dbReference>
<name>A0A818WBL5_9BILA</name>
<dbReference type="InterPro" id="IPR047921">
    <property type="entry name" value="LACTB2-like_MBL-fold"/>
</dbReference>
<feature type="non-terminal residue" evidence="11">
    <location>
        <position position="1"/>
    </location>
</feature>
<feature type="non-terminal residue" evidence="11">
    <location>
        <position position="1433"/>
    </location>
</feature>
<evidence type="ECO:0000256" key="4">
    <source>
        <dbReference type="ARBA" id="ARBA00019899"/>
    </source>
</evidence>
<evidence type="ECO:0000256" key="7">
    <source>
        <dbReference type="ARBA" id="ARBA00022833"/>
    </source>
</evidence>
<evidence type="ECO:0000256" key="9">
    <source>
        <dbReference type="ARBA" id="ARBA00023027"/>
    </source>
</evidence>
<protein>
    <recommendedName>
        <fullName evidence="4">Malate dehydrogenase, cytoplasmic</fullName>
        <ecNumber evidence="3">1.1.1.37</ecNumber>
    </recommendedName>
</protein>
<dbReference type="EC" id="1.1.1.37" evidence="3"/>
<dbReference type="InterPro" id="IPR022383">
    <property type="entry name" value="Lactate/malate_DH_C"/>
</dbReference>
<dbReference type="Pfam" id="PF17778">
    <property type="entry name" value="WHD_BLACT"/>
    <property type="match status" value="1"/>
</dbReference>
<dbReference type="NCBIfam" id="TIGR01758">
    <property type="entry name" value="MDH_euk_cyt"/>
    <property type="match status" value="1"/>
</dbReference>
<dbReference type="Pfam" id="PF02866">
    <property type="entry name" value="Ldh_1_C"/>
    <property type="match status" value="1"/>
</dbReference>